<evidence type="ECO:0000313" key="1">
    <source>
        <dbReference type="EMBL" id="MFD2613639.1"/>
    </source>
</evidence>
<gene>
    <name evidence="1" type="ORF">ACFSUF_14505</name>
</gene>
<comment type="caution">
    <text evidence="1">The sequence shown here is derived from an EMBL/GenBank/DDBJ whole genome shotgun (WGS) entry which is preliminary data.</text>
</comment>
<organism evidence="1 2">
    <name type="scientific">Paenibacillus gansuensis</name>
    <dbReference type="NCBI Taxonomy" id="306542"/>
    <lineage>
        <taxon>Bacteria</taxon>
        <taxon>Bacillati</taxon>
        <taxon>Bacillota</taxon>
        <taxon>Bacilli</taxon>
        <taxon>Bacillales</taxon>
        <taxon>Paenibacillaceae</taxon>
        <taxon>Paenibacillus</taxon>
    </lineage>
</organism>
<dbReference type="InterPro" id="IPR050490">
    <property type="entry name" value="Bact_solute-bd_prot1"/>
</dbReference>
<name>A0ABW5PGI7_9BACL</name>
<protein>
    <submittedName>
        <fullName evidence="1">ABC transporter substrate-binding protein</fullName>
    </submittedName>
</protein>
<dbReference type="EMBL" id="JBHUME010000008">
    <property type="protein sequence ID" value="MFD2613639.1"/>
    <property type="molecule type" value="Genomic_DNA"/>
</dbReference>
<dbReference type="Proteomes" id="UP001597541">
    <property type="component" value="Unassembled WGS sequence"/>
</dbReference>
<proteinExistence type="predicted"/>
<dbReference type="Pfam" id="PF01547">
    <property type="entry name" value="SBP_bac_1"/>
    <property type="match status" value="1"/>
</dbReference>
<dbReference type="PANTHER" id="PTHR43649:SF14">
    <property type="entry name" value="BLR3389 PROTEIN"/>
    <property type="match status" value="1"/>
</dbReference>
<dbReference type="SUPFAM" id="SSF53850">
    <property type="entry name" value="Periplasmic binding protein-like II"/>
    <property type="match status" value="1"/>
</dbReference>
<reference evidence="2" key="1">
    <citation type="journal article" date="2019" name="Int. J. Syst. Evol. Microbiol.">
        <title>The Global Catalogue of Microorganisms (GCM) 10K type strain sequencing project: providing services to taxonomists for standard genome sequencing and annotation.</title>
        <authorList>
            <consortium name="The Broad Institute Genomics Platform"/>
            <consortium name="The Broad Institute Genome Sequencing Center for Infectious Disease"/>
            <person name="Wu L."/>
            <person name="Ma J."/>
        </authorList>
    </citation>
    <scope>NUCLEOTIDE SEQUENCE [LARGE SCALE GENOMIC DNA]</scope>
    <source>
        <strain evidence="2">KCTC 3950</strain>
    </source>
</reference>
<dbReference type="RefSeq" id="WP_377603667.1">
    <property type="nucleotide sequence ID" value="NZ_JBHUME010000008.1"/>
</dbReference>
<evidence type="ECO:0000313" key="2">
    <source>
        <dbReference type="Proteomes" id="UP001597541"/>
    </source>
</evidence>
<accession>A0ABW5PGI7</accession>
<dbReference type="Gene3D" id="3.40.190.10">
    <property type="entry name" value="Periplasmic binding protein-like II"/>
    <property type="match status" value="2"/>
</dbReference>
<dbReference type="InterPro" id="IPR006059">
    <property type="entry name" value="SBP"/>
</dbReference>
<keyword evidence="2" id="KW-1185">Reference proteome</keyword>
<dbReference type="PANTHER" id="PTHR43649">
    <property type="entry name" value="ARABINOSE-BINDING PROTEIN-RELATED"/>
    <property type="match status" value="1"/>
</dbReference>
<sequence length="443" mass="50476">MNKRTIVKGSFALLFVVLLWGLKGEVWKEAEMIKSESNEAQQRNETPAQSNVVIQVATPMTDEQRLRMMKESIKRFERDHPGISVEYLHAYNYETLKLAFSAEKAPDVVYLDDLHQQMFQQNGYLMNITDDIRQRRWKEKLIPGALEFNNQRTPGEMYSVPFLMAPVVFYYNKTVFEKLDVQPPETQEDLAAILQKAKAAGYIPMENGLMSNYQMLWMLYHYLYGEAGAADTAAFYYRWEMTDSFKAGLRSALNRVKEDVDRGFYRRDMEYYDYRPVPLLFAKGQSALVLDGDWNLPQYEEAGFPIGVFAFPPKTKGGSQPMVNATDGAWAINAKMDAEKKEAAMAFIGHFLSEDSAELWYKGGLTSCVRFSAASIPISGLKKEMNEAIRRSSFGYYLDNALPGLLESVQAGTQRLALDEGTPEQIFKQFVSEFERLKAAAGK</sequence>